<evidence type="ECO:0000256" key="6">
    <source>
        <dbReference type="SAM" id="Phobius"/>
    </source>
</evidence>
<comment type="subcellular location">
    <subcellularLocation>
        <location evidence="1">Cell inner membrane</location>
        <topology evidence="1">Multi-pass membrane protein</topology>
    </subcellularLocation>
</comment>
<feature type="transmembrane region" description="Helical" evidence="6">
    <location>
        <begin position="162"/>
        <end position="182"/>
    </location>
</feature>
<gene>
    <name evidence="8" type="ORF">ISG29_04575</name>
</gene>
<feature type="transmembrane region" description="Helical" evidence="6">
    <location>
        <begin position="238"/>
        <end position="258"/>
    </location>
</feature>
<feature type="transmembrane region" description="Helical" evidence="6">
    <location>
        <begin position="44"/>
        <end position="62"/>
    </location>
</feature>
<evidence type="ECO:0000256" key="2">
    <source>
        <dbReference type="ARBA" id="ARBA00022448"/>
    </source>
</evidence>
<accession>A0A930UU96</accession>
<dbReference type="GO" id="GO:0005886">
    <property type="term" value="C:plasma membrane"/>
    <property type="evidence" value="ECO:0007669"/>
    <property type="project" value="UniProtKB-SubCell"/>
</dbReference>
<evidence type="ECO:0000256" key="3">
    <source>
        <dbReference type="ARBA" id="ARBA00022692"/>
    </source>
</evidence>
<organism evidence="8 9">
    <name type="scientific">Nocardioides acrostichi</name>
    <dbReference type="NCBI Taxonomy" id="2784339"/>
    <lineage>
        <taxon>Bacteria</taxon>
        <taxon>Bacillati</taxon>
        <taxon>Actinomycetota</taxon>
        <taxon>Actinomycetes</taxon>
        <taxon>Propionibacteriales</taxon>
        <taxon>Nocardioidaceae</taxon>
        <taxon>Nocardioides</taxon>
    </lineage>
</organism>
<evidence type="ECO:0000313" key="9">
    <source>
        <dbReference type="Proteomes" id="UP000656804"/>
    </source>
</evidence>
<feature type="transmembrane region" description="Helical" evidence="6">
    <location>
        <begin position="311"/>
        <end position="328"/>
    </location>
</feature>
<evidence type="ECO:0000259" key="7">
    <source>
        <dbReference type="PROSITE" id="PS50850"/>
    </source>
</evidence>
<feature type="transmembrane region" description="Helical" evidence="6">
    <location>
        <begin position="279"/>
        <end position="299"/>
    </location>
</feature>
<evidence type="ECO:0000256" key="1">
    <source>
        <dbReference type="ARBA" id="ARBA00004429"/>
    </source>
</evidence>
<dbReference type="GO" id="GO:0022857">
    <property type="term" value="F:transmembrane transporter activity"/>
    <property type="evidence" value="ECO:0007669"/>
    <property type="project" value="InterPro"/>
</dbReference>
<feature type="transmembrane region" description="Helical" evidence="6">
    <location>
        <begin position="349"/>
        <end position="371"/>
    </location>
</feature>
<feature type="transmembrane region" description="Helical" evidence="6">
    <location>
        <begin position="133"/>
        <end position="156"/>
    </location>
</feature>
<feature type="transmembrane region" description="Helical" evidence="6">
    <location>
        <begin position="74"/>
        <end position="93"/>
    </location>
</feature>
<keyword evidence="2" id="KW-0813">Transport</keyword>
<dbReference type="PROSITE" id="PS50850">
    <property type="entry name" value="MFS"/>
    <property type="match status" value="1"/>
</dbReference>
<dbReference type="InterPro" id="IPR020846">
    <property type="entry name" value="MFS_dom"/>
</dbReference>
<feature type="transmembrane region" description="Helical" evidence="6">
    <location>
        <begin position="194"/>
        <end position="212"/>
    </location>
</feature>
<keyword evidence="5 6" id="KW-0472">Membrane</keyword>
<feature type="transmembrane region" description="Helical" evidence="6">
    <location>
        <begin position="99"/>
        <end position="121"/>
    </location>
</feature>
<reference evidence="8" key="1">
    <citation type="submission" date="2020-11" db="EMBL/GenBank/DDBJ databases">
        <title>Nocardioides sp. CBS4Y-1, whole genome shotgun sequence.</title>
        <authorList>
            <person name="Tuo L."/>
        </authorList>
    </citation>
    <scope>NUCLEOTIDE SEQUENCE</scope>
    <source>
        <strain evidence="8">CBS4Y-1</strain>
    </source>
</reference>
<feature type="domain" description="Major facilitator superfamily (MFS) profile" evidence="7">
    <location>
        <begin position="5"/>
        <end position="564"/>
    </location>
</feature>
<dbReference type="InterPro" id="IPR011701">
    <property type="entry name" value="MFS"/>
</dbReference>
<protein>
    <submittedName>
        <fullName evidence="8">MFS transporter</fullName>
    </submittedName>
</protein>
<dbReference type="Proteomes" id="UP000656804">
    <property type="component" value="Unassembled WGS sequence"/>
</dbReference>
<evidence type="ECO:0000256" key="4">
    <source>
        <dbReference type="ARBA" id="ARBA00022989"/>
    </source>
</evidence>
<feature type="transmembrane region" description="Helical" evidence="6">
    <location>
        <begin position="411"/>
        <end position="433"/>
    </location>
</feature>
<feature type="transmembrane region" description="Helical" evidence="6">
    <location>
        <begin position="383"/>
        <end position="404"/>
    </location>
</feature>
<dbReference type="Gene3D" id="1.20.1250.20">
    <property type="entry name" value="MFS general substrate transporter like domains"/>
    <property type="match status" value="2"/>
</dbReference>
<feature type="transmembrane region" description="Helical" evidence="6">
    <location>
        <begin position="541"/>
        <end position="560"/>
    </location>
</feature>
<comment type="caution">
    <text evidence="8">The sequence shown here is derived from an EMBL/GenBank/DDBJ whole genome shotgun (WGS) entry which is preliminary data.</text>
</comment>
<keyword evidence="3 6" id="KW-0812">Transmembrane</keyword>
<dbReference type="PANTHER" id="PTHR23501:SF191">
    <property type="entry name" value="VACUOLAR BASIC AMINO ACID TRANSPORTER 4"/>
    <property type="match status" value="1"/>
</dbReference>
<dbReference type="RefSeq" id="WP_194502117.1">
    <property type="nucleotide sequence ID" value="NZ_JADIVZ010000001.1"/>
</dbReference>
<evidence type="ECO:0000256" key="5">
    <source>
        <dbReference type="ARBA" id="ARBA00023136"/>
    </source>
</evidence>
<feature type="transmembrane region" description="Helical" evidence="6">
    <location>
        <begin position="445"/>
        <end position="465"/>
    </location>
</feature>
<sequence>MRRTLLSLAALAVAFAAADTYVVVLALVDMMQGIGLSPEQLQRAAPIVSGFLLGYVAMLPLIGRIADLRGRVPVLTAALVVFAFGSLVTAAAYDMTTMVGGRFLQGLGGGGLVPATLALVADIYPRERRAVPLGVVSAVQELGSVLGPLYGAAVLAVADWRAIFLLNLAVGLVLAAAIATAARDADRPRLRLPDPLGVLLLLVALATGGLVFQPPNALVTDLTWGQLFIPFSSGAGRWTTPIGAVAIAATVLLVVRCATARRPLVDLPAWSRSLREADVVGAALFALALGGVILAFATADPKIQVFSDAGLWYLLGAAIATIVLVVHLRRAKAPLLPRGALVARPAWGSVLVSFFIGGALIAALIDVPLFARTTAYPDSQLMAALVLLRFLVALPIGAVLGGVLTRTLPAGVVAATGMLLAAIGFGFMSRWGIDALDSWTATLPLVVGGLGFGLALAPVNAAVLATTDQSVHGLASAMVVVARMVGMLVGISALTTLGLRRFYAEQADIPPVQEVCTGGSTRCSEYSMLLKQAAIAQEHTVFAGAAACAVIAAVLALVLLRGAETRSVGPRGDALASVL</sequence>
<keyword evidence="9" id="KW-1185">Reference proteome</keyword>
<keyword evidence="4 6" id="KW-1133">Transmembrane helix</keyword>
<dbReference type="AlphaFoldDB" id="A0A930UU96"/>
<feature type="transmembrane region" description="Helical" evidence="6">
    <location>
        <begin position="477"/>
        <end position="499"/>
    </location>
</feature>
<dbReference type="PANTHER" id="PTHR23501">
    <property type="entry name" value="MAJOR FACILITATOR SUPERFAMILY"/>
    <property type="match status" value="1"/>
</dbReference>
<dbReference type="EMBL" id="JADIVZ010000001">
    <property type="protein sequence ID" value="MBF4160953.1"/>
    <property type="molecule type" value="Genomic_DNA"/>
</dbReference>
<proteinExistence type="predicted"/>
<dbReference type="SUPFAM" id="SSF103473">
    <property type="entry name" value="MFS general substrate transporter"/>
    <property type="match status" value="1"/>
</dbReference>
<dbReference type="InterPro" id="IPR036259">
    <property type="entry name" value="MFS_trans_sf"/>
</dbReference>
<dbReference type="Pfam" id="PF07690">
    <property type="entry name" value="MFS_1"/>
    <property type="match status" value="1"/>
</dbReference>
<evidence type="ECO:0000313" key="8">
    <source>
        <dbReference type="EMBL" id="MBF4160953.1"/>
    </source>
</evidence>
<name>A0A930UU96_9ACTN</name>